<evidence type="ECO:0000256" key="1">
    <source>
        <dbReference type="SAM" id="MobiDB-lite"/>
    </source>
</evidence>
<gene>
    <name evidence="2" type="ORF">HZH68_010672</name>
</gene>
<dbReference type="AlphaFoldDB" id="A0A834JS25"/>
<evidence type="ECO:0000313" key="3">
    <source>
        <dbReference type="Proteomes" id="UP000617340"/>
    </source>
</evidence>
<dbReference type="Proteomes" id="UP000617340">
    <property type="component" value="Unassembled WGS sequence"/>
</dbReference>
<name>A0A834JS25_VESGE</name>
<comment type="caution">
    <text evidence="2">The sequence shown here is derived from an EMBL/GenBank/DDBJ whole genome shotgun (WGS) entry which is preliminary data.</text>
</comment>
<organism evidence="2 3">
    <name type="scientific">Vespula germanica</name>
    <name type="common">German yellow jacket</name>
    <name type="synonym">Paravespula germanica</name>
    <dbReference type="NCBI Taxonomy" id="30212"/>
    <lineage>
        <taxon>Eukaryota</taxon>
        <taxon>Metazoa</taxon>
        <taxon>Ecdysozoa</taxon>
        <taxon>Arthropoda</taxon>
        <taxon>Hexapoda</taxon>
        <taxon>Insecta</taxon>
        <taxon>Pterygota</taxon>
        <taxon>Neoptera</taxon>
        <taxon>Endopterygota</taxon>
        <taxon>Hymenoptera</taxon>
        <taxon>Apocrita</taxon>
        <taxon>Aculeata</taxon>
        <taxon>Vespoidea</taxon>
        <taxon>Vespidae</taxon>
        <taxon>Vespinae</taxon>
        <taxon>Vespula</taxon>
    </lineage>
</organism>
<protein>
    <submittedName>
        <fullName evidence="2">Uncharacterized protein</fullName>
    </submittedName>
</protein>
<feature type="region of interest" description="Disordered" evidence="1">
    <location>
        <begin position="159"/>
        <end position="182"/>
    </location>
</feature>
<accession>A0A834JS25</accession>
<dbReference type="EMBL" id="JACSDZ010000010">
    <property type="protein sequence ID" value="KAF7393853.1"/>
    <property type="molecule type" value="Genomic_DNA"/>
</dbReference>
<reference evidence="2" key="1">
    <citation type="journal article" date="2020" name="G3 (Bethesda)">
        <title>High-Quality Assemblies for Three Invasive Social Wasps from the &lt;i&gt;Vespula&lt;/i&gt; Genus.</title>
        <authorList>
            <person name="Harrop T.W.R."/>
            <person name="Guhlin J."/>
            <person name="McLaughlin G.M."/>
            <person name="Permina E."/>
            <person name="Stockwell P."/>
            <person name="Gilligan J."/>
            <person name="Le Lec M.F."/>
            <person name="Gruber M.A.M."/>
            <person name="Quinn O."/>
            <person name="Lovegrove M."/>
            <person name="Duncan E.J."/>
            <person name="Remnant E.J."/>
            <person name="Van Eeckhoven J."/>
            <person name="Graham B."/>
            <person name="Knapp R.A."/>
            <person name="Langford K.W."/>
            <person name="Kronenberg Z."/>
            <person name="Press M.O."/>
            <person name="Eacker S.M."/>
            <person name="Wilson-Rankin E.E."/>
            <person name="Purcell J."/>
            <person name="Lester P.J."/>
            <person name="Dearden P.K."/>
        </authorList>
    </citation>
    <scope>NUCLEOTIDE SEQUENCE</scope>
    <source>
        <strain evidence="2">Linc-1</strain>
    </source>
</reference>
<proteinExistence type="predicted"/>
<sequence length="225" mass="25387">MTLNKHIYLSAKWRDAIEIIFGRFNEIRRTRQEAISSKLYRVEQVDAMEEMALNEISLVDNADTSCRESNITDHQRTPTRISNGFAFATDEEEHLVAGLLHVWILTANNPLELYNQSDALIKTLGSTCQTATETLRNRAKNSSQTATIKFGYEADIGHDRSLRRGDDDDDDDDDDDENDENDVNVDVQDVCYVIAKSYDSTSRVQVAISSSEIARTRLIASSMAD</sequence>
<evidence type="ECO:0000313" key="2">
    <source>
        <dbReference type="EMBL" id="KAF7393853.1"/>
    </source>
</evidence>
<keyword evidence="3" id="KW-1185">Reference proteome</keyword>
<feature type="compositionally biased region" description="Acidic residues" evidence="1">
    <location>
        <begin position="167"/>
        <end position="182"/>
    </location>
</feature>